<dbReference type="PANTHER" id="PTHR40131:SF1">
    <property type="entry name" value="C1Q DOMAIN-CONTAINING PROTEIN"/>
    <property type="match status" value="1"/>
</dbReference>
<dbReference type="STRING" id="1169540.A0A0G4GVF8"/>
<dbReference type="EMBL" id="CDMY01000831">
    <property type="protein sequence ID" value="CEM34797.1"/>
    <property type="molecule type" value="Genomic_DNA"/>
</dbReference>
<dbReference type="OMA" id="TCHEVEV"/>
<dbReference type="InParanoid" id="A0A0G4GVF8"/>
<accession>A0A0G4GVF8</accession>
<gene>
    <name evidence="3" type="ORF">Vbra_18757</name>
</gene>
<keyword evidence="4" id="KW-1185">Reference proteome</keyword>
<evidence type="ECO:0000256" key="2">
    <source>
        <dbReference type="SAM" id="MobiDB-lite"/>
    </source>
</evidence>
<sequence length="622" mass="67113">MEPPCINDSSLFSGPLTWHNLQSVVRSSFRTLYDAVKAQNEALRALERKMETKADQSTTEASVASLQTQLKGTASIDLVRTVDALAQQMGEMREAIDHKTAVGDVNRSLDEVLVEATRQCERLITERTDGLTSTVAALQAAQRDDRVAINALESRVAALEGQLRSTDGGQQPTQSSPPAPSSVQRDAMMASVRDLKEQVTSVGLALDGKASIGDLRRVASAVDRRATSEEVATLRRAVESRAAATDVAQLTKRVEGHMTESQVDSMVSQKVKTTVVKPFKSLQAVQEEVQSLREGVAAHEHKVGGRVGRAEERVDRLEQHVATVARQRREERERADSEVRELRDDVVAVGEAVKGVKGRVGEMDTAVQTQRTHIQRVSESVSLRLDDMERSLSSIPSLAHSAQSLQTNLEQLSHTVSSHHAFHTQQHDTIREQLQQTAHTSDLKAMAAEQSLINDALCAENSLGRWLWRSGRTESGLLTLSPGAPHHGSGESGGPPVALTCHEVEVVNTCPDNLLWQSGSTFVVARAPGLYEATCGVFGGDAAKVGLIVNDRKVVETSGRRTIDGGASASAVGGCTMIEYVVLPAQARVSVCVAERGGDRARRVGEGQTVTSCEGFLGLRKL</sequence>
<dbReference type="AlphaFoldDB" id="A0A0G4GVF8"/>
<dbReference type="Proteomes" id="UP000041254">
    <property type="component" value="Unassembled WGS sequence"/>
</dbReference>
<feature type="region of interest" description="Disordered" evidence="2">
    <location>
        <begin position="161"/>
        <end position="185"/>
    </location>
</feature>
<evidence type="ECO:0008006" key="5">
    <source>
        <dbReference type="Google" id="ProtNLM"/>
    </source>
</evidence>
<evidence type="ECO:0000313" key="3">
    <source>
        <dbReference type="EMBL" id="CEM34797.1"/>
    </source>
</evidence>
<dbReference type="VEuPathDB" id="CryptoDB:Vbra_18757"/>
<name>A0A0G4GVF8_VITBC</name>
<dbReference type="PANTHER" id="PTHR40131">
    <property type="entry name" value="C1Q DOMAIN-CONTAINING PROTEIN"/>
    <property type="match status" value="1"/>
</dbReference>
<evidence type="ECO:0000256" key="1">
    <source>
        <dbReference type="SAM" id="Coils"/>
    </source>
</evidence>
<protein>
    <recommendedName>
        <fullName evidence="5">C1q domain-containing protein</fullName>
    </recommendedName>
</protein>
<proteinExistence type="predicted"/>
<feature type="coiled-coil region" evidence="1">
    <location>
        <begin position="282"/>
        <end position="345"/>
    </location>
</feature>
<evidence type="ECO:0000313" key="4">
    <source>
        <dbReference type="Proteomes" id="UP000041254"/>
    </source>
</evidence>
<keyword evidence="1" id="KW-0175">Coiled coil</keyword>
<organism evidence="3 4">
    <name type="scientific">Vitrella brassicaformis (strain CCMP3155)</name>
    <dbReference type="NCBI Taxonomy" id="1169540"/>
    <lineage>
        <taxon>Eukaryota</taxon>
        <taxon>Sar</taxon>
        <taxon>Alveolata</taxon>
        <taxon>Colpodellida</taxon>
        <taxon>Vitrellaceae</taxon>
        <taxon>Vitrella</taxon>
    </lineage>
</organism>
<reference evidence="3 4" key="1">
    <citation type="submission" date="2014-11" db="EMBL/GenBank/DDBJ databases">
        <authorList>
            <person name="Zhu J."/>
            <person name="Qi W."/>
            <person name="Song R."/>
        </authorList>
    </citation>
    <scope>NUCLEOTIDE SEQUENCE [LARGE SCALE GENOMIC DNA]</scope>
</reference>
<dbReference type="OrthoDB" id="65833at2759"/>